<evidence type="ECO:0000313" key="3">
    <source>
        <dbReference type="Proteomes" id="UP000436483"/>
    </source>
</evidence>
<accession>A0A7X3MP64</accession>
<keyword evidence="1" id="KW-0812">Transmembrane</keyword>
<feature type="transmembrane region" description="Helical" evidence="1">
    <location>
        <begin position="9"/>
        <end position="29"/>
    </location>
</feature>
<feature type="transmembrane region" description="Helical" evidence="1">
    <location>
        <begin position="49"/>
        <end position="72"/>
    </location>
</feature>
<organism evidence="2 3">
    <name type="scientific">Microvirga makkahensis</name>
    <dbReference type="NCBI Taxonomy" id="1128670"/>
    <lineage>
        <taxon>Bacteria</taxon>
        <taxon>Pseudomonadati</taxon>
        <taxon>Pseudomonadota</taxon>
        <taxon>Alphaproteobacteria</taxon>
        <taxon>Hyphomicrobiales</taxon>
        <taxon>Methylobacteriaceae</taxon>
        <taxon>Microvirga</taxon>
    </lineage>
</organism>
<keyword evidence="3" id="KW-1185">Reference proteome</keyword>
<proteinExistence type="predicted"/>
<reference evidence="2 3" key="1">
    <citation type="submission" date="2019-12" db="EMBL/GenBank/DDBJ databases">
        <authorList>
            <person name="Yuan C.-G."/>
        </authorList>
    </citation>
    <scope>NUCLEOTIDE SEQUENCE [LARGE SCALE GENOMIC DNA]</scope>
    <source>
        <strain evidence="2 3">KCTC 23863</strain>
    </source>
</reference>
<reference evidence="2 3" key="2">
    <citation type="submission" date="2020-01" db="EMBL/GenBank/DDBJ databases">
        <title>Microvirga sp. nov., an arsenate reduction bacterium isolated from Tibet hotspring sediments.</title>
        <authorList>
            <person name="Xian W.-D."/>
            <person name="Li W.-J."/>
        </authorList>
    </citation>
    <scope>NUCLEOTIDE SEQUENCE [LARGE SCALE GENOMIC DNA]</scope>
    <source>
        <strain evidence="2 3">KCTC 23863</strain>
    </source>
</reference>
<evidence type="ECO:0000256" key="1">
    <source>
        <dbReference type="SAM" id="Phobius"/>
    </source>
</evidence>
<feature type="transmembrane region" description="Helical" evidence="1">
    <location>
        <begin position="93"/>
        <end position="114"/>
    </location>
</feature>
<protein>
    <submittedName>
        <fullName evidence="2">Uncharacterized protein</fullName>
    </submittedName>
</protein>
<dbReference type="OrthoDB" id="8019591at2"/>
<dbReference type="RefSeq" id="WP_160883260.1">
    <property type="nucleotide sequence ID" value="NZ_WURB01000002.1"/>
</dbReference>
<gene>
    <name evidence="2" type="ORF">GR328_04205</name>
</gene>
<evidence type="ECO:0000313" key="2">
    <source>
        <dbReference type="EMBL" id="MXQ10661.1"/>
    </source>
</evidence>
<dbReference type="EMBL" id="WURB01000002">
    <property type="protein sequence ID" value="MXQ10661.1"/>
    <property type="molecule type" value="Genomic_DNA"/>
</dbReference>
<keyword evidence="1" id="KW-0472">Membrane</keyword>
<keyword evidence="1" id="KW-1133">Transmembrane helix</keyword>
<dbReference type="AlphaFoldDB" id="A0A7X3MP64"/>
<name>A0A7X3MP64_9HYPH</name>
<dbReference type="Proteomes" id="UP000436483">
    <property type="component" value="Unassembled WGS sequence"/>
</dbReference>
<sequence length="119" mass="12589">MGGSRTGQVLLMLAGLIAWAVQFTAIYGVTSTLCGRGWADATLLGMEVVPMTILSATFVTLAATAVALVWSFRSYRQAKRQPVAIVDDFISHAAVLVNGLSIVVILWHGIPAFILPACA</sequence>
<comment type="caution">
    <text evidence="2">The sequence shown here is derived from an EMBL/GenBank/DDBJ whole genome shotgun (WGS) entry which is preliminary data.</text>
</comment>